<name>A0A068UM77_COFCA</name>
<dbReference type="PhylomeDB" id="A0A068UM77"/>
<keyword evidence="2" id="KW-1185">Reference proteome</keyword>
<evidence type="ECO:0000313" key="2">
    <source>
        <dbReference type="Proteomes" id="UP000295252"/>
    </source>
</evidence>
<dbReference type="OMA" id="KDMVEFK"/>
<dbReference type="PANTHER" id="PTHR33593:SF1">
    <property type="entry name" value="DUF1442 FAMILY PROTEIN"/>
    <property type="match status" value="1"/>
</dbReference>
<protein>
    <recommendedName>
        <fullName evidence="3">S-adenosyl-L-methionine-dependent methyltransferase</fullName>
    </recommendedName>
</protein>
<dbReference type="Pfam" id="PF07279">
    <property type="entry name" value="DUF1442"/>
    <property type="match status" value="1"/>
</dbReference>
<dbReference type="InterPro" id="IPR029063">
    <property type="entry name" value="SAM-dependent_MTases_sf"/>
</dbReference>
<dbReference type="PANTHER" id="PTHR33593">
    <property type="entry name" value="DUF1442 FAMILY PROTEIN"/>
    <property type="match status" value="1"/>
</dbReference>
<dbReference type="Gene3D" id="3.40.50.150">
    <property type="entry name" value="Vaccinia Virus protein VP39"/>
    <property type="match status" value="1"/>
</dbReference>
<sequence>MEWSAKYATNAYLDALKLCGKHRENCNPGECQKEPESTEFISALAAGMRAQLMVEVASEVSPSTVALAAAARQTGGKLVCILPEVKENKSQQLIEESGLNDMVEFETGDPVDVLHNYENIDFSLIDCTSDNYKKLLDQLDVNPRRSVVVANNLVEGCKGLEGHLRGVEKEAKVRSIKYPIGKGMEITLIGKFSDHNKREKGRGSLSRAEKKGGIVKKTDKSKWIVKVDEKSGEENFYRLSPR</sequence>
<dbReference type="AlphaFoldDB" id="A0A068UM77"/>
<dbReference type="Gramene" id="CDP08678">
    <property type="protein sequence ID" value="CDP08678"/>
    <property type="gene ID" value="GSCOC_T00027727001"/>
</dbReference>
<accession>A0A068UM77</accession>
<dbReference type="SUPFAM" id="SSF53335">
    <property type="entry name" value="S-adenosyl-L-methionine-dependent methyltransferases"/>
    <property type="match status" value="1"/>
</dbReference>
<reference evidence="2" key="1">
    <citation type="journal article" date="2014" name="Science">
        <title>The coffee genome provides insight into the convergent evolution of caffeine biosynthesis.</title>
        <authorList>
            <person name="Denoeud F."/>
            <person name="Carretero-Paulet L."/>
            <person name="Dereeper A."/>
            <person name="Droc G."/>
            <person name="Guyot R."/>
            <person name="Pietrella M."/>
            <person name="Zheng C."/>
            <person name="Alberti A."/>
            <person name="Anthony F."/>
            <person name="Aprea G."/>
            <person name="Aury J.M."/>
            <person name="Bento P."/>
            <person name="Bernard M."/>
            <person name="Bocs S."/>
            <person name="Campa C."/>
            <person name="Cenci A."/>
            <person name="Combes M.C."/>
            <person name="Crouzillat D."/>
            <person name="Da Silva C."/>
            <person name="Daddiego L."/>
            <person name="De Bellis F."/>
            <person name="Dussert S."/>
            <person name="Garsmeur O."/>
            <person name="Gayraud T."/>
            <person name="Guignon V."/>
            <person name="Jahn K."/>
            <person name="Jamilloux V."/>
            <person name="Joet T."/>
            <person name="Labadie K."/>
            <person name="Lan T."/>
            <person name="Leclercq J."/>
            <person name="Lepelley M."/>
            <person name="Leroy T."/>
            <person name="Li L.T."/>
            <person name="Librado P."/>
            <person name="Lopez L."/>
            <person name="Munoz A."/>
            <person name="Noel B."/>
            <person name="Pallavicini A."/>
            <person name="Perrotta G."/>
            <person name="Poncet V."/>
            <person name="Pot D."/>
            <person name="Priyono X."/>
            <person name="Rigoreau M."/>
            <person name="Rouard M."/>
            <person name="Rozas J."/>
            <person name="Tranchant-Dubreuil C."/>
            <person name="VanBuren R."/>
            <person name="Zhang Q."/>
            <person name="Andrade A.C."/>
            <person name="Argout X."/>
            <person name="Bertrand B."/>
            <person name="de Kochko A."/>
            <person name="Graziosi G."/>
            <person name="Henry R.J."/>
            <person name="Jayarama X."/>
            <person name="Ming R."/>
            <person name="Nagai C."/>
            <person name="Rounsley S."/>
            <person name="Sankoff D."/>
            <person name="Giuliano G."/>
            <person name="Albert V.A."/>
            <person name="Wincker P."/>
            <person name="Lashermes P."/>
        </authorList>
    </citation>
    <scope>NUCLEOTIDE SEQUENCE [LARGE SCALE GENOMIC DNA]</scope>
    <source>
        <strain evidence="2">cv. DH200-94</strain>
    </source>
</reference>
<proteinExistence type="predicted"/>
<dbReference type="InterPro" id="IPR009902">
    <property type="entry name" value="DUF1442"/>
</dbReference>
<dbReference type="Proteomes" id="UP000295252">
    <property type="component" value="Chromosome IV"/>
</dbReference>
<evidence type="ECO:0008006" key="3">
    <source>
        <dbReference type="Google" id="ProtNLM"/>
    </source>
</evidence>
<dbReference type="InParanoid" id="A0A068UM77"/>
<dbReference type="EMBL" id="HG739119">
    <property type="protein sequence ID" value="CDP08678.1"/>
    <property type="molecule type" value="Genomic_DNA"/>
</dbReference>
<dbReference type="OrthoDB" id="774871at2759"/>
<organism evidence="1 2">
    <name type="scientific">Coffea canephora</name>
    <name type="common">Robusta coffee</name>
    <dbReference type="NCBI Taxonomy" id="49390"/>
    <lineage>
        <taxon>Eukaryota</taxon>
        <taxon>Viridiplantae</taxon>
        <taxon>Streptophyta</taxon>
        <taxon>Embryophyta</taxon>
        <taxon>Tracheophyta</taxon>
        <taxon>Spermatophyta</taxon>
        <taxon>Magnoliopsida</taxon>
        <taxon>eudicotyledons</taxon>
        <taxon>Gunneridae</taxon>
        <taxon>Pentapetalae</taxon>
        <taxon>asterids</taxon>
        <taxon>lamiids</taxon>
        <taxon>Gentianales</taxon>
        <taxon>Rubiaceae</taxon>
        <taxon>Ixoroideae</taxon>
        <taxon>Gardenieae complex</taxon>
        <taxon>Bertiereae - Coffeeae clade</taxon>
        <taxon>Coffeeae</taxon>
        <taxon>Coffea</taxon>
    </lineage>
</organism>
<gene>
    <name evidence="1" type="ORF">GSCOC_T00027727001</name>
</gene>
<evidence type="ECO:0000313" key="1">
    <source>
        <dbReference type="EMBL" id="CDP08678.1"/>
    </source>
</evidence>